<dbReference type="KEGG" id="mgg:MPLG2_2246"/>
<dbReference type="Proteomes" id="UP000238164">
    <property type="component" value="Chromosome 1"/>
</dbReference>
<proteinExistence type="predicted"/>
<evidence type="ECO:0000313" key="1">
    <source>
        <dbReference type="EMBL" id="SPD87276.1"/>
    </source>
</evidence>
<keyword evidence="2" id="KW-1185">Reference proteome</keyword>
<reference evidence="1 2" key="1">
    <citation type="submission" date="2018-02" db="EMBL/GenBank/DDBJ databases">
        <authorList>
            <person name="Cohen D.B."/>
            <person name="Kent A.D."/>
        </authorList>
    </citation>
    <scope>NUCLEOTIDE SEQUENCE [LARGE SCALE GENOMIC DNA]</scope>
    <source>
        <strain evidence="1">1</strain>
    </source>
</reference>
<sequence length="43" mass="4860">MPFAKVNGPGTVADTAVTVPTRHPVRVCPARLRRVWVHVRVRR</sequence>
<dbReference type="AlphaFoldDB" id="A0A2N9JHP8"/>
<protein>
    <submittedName>
        <fullName evidence="1">Uncharacterized protein</fullName>
    </submittedName>
</protein>
<dbReference type="EMBL" id="LT985188">
    <property type="protein sequence ID" value="SPD87276.1"/>
    <property type="molecule type" value="Genomic_DNA"/>
</dbReference>
<gene>
    <name evidence="1" type="ORF">MPLG2_2246</name>
</gene>
<organism evidence="1 2">
    <name type="scientific">Micropruina glycogenica</name>
    <dbReference type="NCBI Taxonomy" id="75385"/>
    <lineage>
        <taxon>Bacteria</taxon>
        <taxon>Bacillati</taxon>
        <taxon>Actinomycetota</taxon>
        <taxon>Actinomycetes</taxon>
        <taxon>Propionibacteriales</taxon>
        <taxon>Nocardioidaceae</taxon>
        <taxon>Micropruina</taxon>
    </lineage>
</organism>
<evidence type="ECO:0000313" key="2">
    <source>
        <dbReference type="Proteomes" id="UP000238164"/>
    </source>
</evidence>
<name>A0A2N9JHP8_9ACTN</name>
<accession>A0A2N9JHP8</accession>